<accession>A0A2N5TSV6</accession>
<organism evidence="1 2">
    <name type="scientific">Puccinia coronata f. sp. avenae</name>
    <dbReference type="NCBI Taxonomy" id="200324"/>
    <lineage>
        <taxon>Eukaryota</taxon>
        <taxon>Fungi</taxon>
        <taxon>Dikarya</taxon>
        <taxon>Basidiomycota</taxon>
        <taxon>Pucciniomycotina</taxon>
        <taxon>Pucciniomycetes</taxon>
        <taxon>Pucciniales</taxon>
        <taxon>Pucciniaceae</taxon>
        <taxon>Puccinia</taxon>
    </lineage>
</organism>
<proteinExistence type="predicted"/>
<sequence>MAGIALTGTKAVLAWSGFVSSKGAVASVHTPVDTTSAKGCVGGVAGNVTSPGGHVISDTGDVISATTDLTSHYSYIGHLYQCNIGPNRPT</sequence>
<protein>
    <submittedName>
        <fullName evidence="1">Uncharacterized protein</fullName>
    </submittedName>
</protein>
<dbReference type="AlphaFoldDB" id="A0A2N5TSV6"/>
<name>A0A2N5TSV6_9BASI</name>
<evidence type="ECO:0000313" key="1">
    <source>
        <dbReference type="EMBL" id="PLW28580.1"/>
    </source>
</evidence>
<reference evidence="1 2" key="1">
    <citation type="submission" date="2017-11" db="EMBL/GenBank/DDBJ databases">
        <title>De novo assembly and phasing of dikaryotic genomes from two isolates of Puccinia coronata f. sp. avenae, the causal agent of oat crown rust.</title>
        <authorList>
            <person name="Miller M.E."/>
            <person name="Zhang Y."/>
            <person name="Omidvar V."/>
            <person name="Sperschneider J."/>
            <person name="Schwessinger B."/>
            <person name="Raley C."/>
            <person name="Palmer J.M."/>
            <person name="Garnica D."/>
            <person name="Upadhyaya N."/>
            <person name="Rathjen J."/>
            <person name="Taylor J.M."/>
            <person name="Park R.F."/>
            <person name="Dodds P.N."/>
            <person name="Hirsch C.D."/>
            <person name="Kianian S.F."/>
            <person name="Figueroa M."/>
        </authorList>
    </citation>
    <scope>NUCLEOTIDE SEQUENCE [LARGE SCALE GENOMIC DNA]</scope>
    <source>
        <strain evidence="1">12SD80</strain>
    </source>
</reference>
<evidence type="ECO:0000313" key="2">
    <source>
        <dbReference type="Proteomes" id="UP000235392"/>
    </source>
</evidence>
<gene>
    <name evidence="1" type="ORF">PCASD_20659</name>
</gene>
<dbReference type="Proteomes" id="UP000235392">
    <property type="component" value="Unassembled WGS sequence"/>
</dbReference>
<comment type="caution">
    <text evidence="1">The sequence shown here is derived from an EMBL/GenBank/DDBJ whole genome shotgun (WGS) entry which is preliminary data.</text>
</comment>
<dbReference type="EMBL" id="PGCI01000360">
    <property type="protein sequence ID" value="PLW28580.1"/>
    <property type="molecule type" value="Genomic_DNA"/>
</dbReference>